<evidence type="ECO:0000313" key="8">
    <source>
        <dbReference type="Proteomes" id="UP000502699"/>
    </source>
</evidence>
<dbReference type="PANTHER" id="PTHR43734">
    <property type="entry name" value="PHYTOENE DESATURASE"/>
    <property type="match status" value="1"/>
</dbReference>
<dbReference type="InterPro" id="IPR002937">
    <property type="entry name" value="Amino_oxidase"/>
</dbReference>
<organism evidence="7 8">
    <name type="scientific">Caldichromatium japonicum</name>
    <dbReference type="NCBI Taxonomy" id="2699430"/>
    <lineage>
        <taxon>Bacteria</taxon>
        <taxon>Pseudomonadati</taxon>
        <taxon>Pseudomonadota</taxon>
        <taxon>Gammaproteobacteria</taxon>
        <taxon>Chromatiales</taxon>
        <taxon>Chromatiaceae</taxon>
        <taxon>Caldichromatium</taxon>
    </lineage>
</organism>
<dbReference type="EMBL" id="CP048029">
    <property type="protein sequence ID" value="QIK38692.1"/>
    <property type="molecule type" value="Genomic_DNA"/>
</dbReference>
<dbReference type="GO" id="GO:0016117">
    <property type="term" value="P:carotenoid biosynthetic process"/>
    <property type="evidence" value="ECO:0007669"/>
    <property type="project" value="UniProtKB-KW"/>
</dbReference>
<dbReference type="InterPro" id="IPR008150">
    <property type="entry name" value="Phytoene_DH_bac_CS"/>
</dbReference>
<keyword evidence="4 5" id="KW-0560">Oxidoreductase</keyword>
<reference evidence="8" key="1">
    <citation type="submission" date="2020-01" db="EMBL/GenBank/DDBJ databases">
        <title>Caldichromatium gen. nov., sp. nov., a thermophilic purple sulfur bacterium member of the family Chromatiaceae isolated from Nakabusa hot spring, Japan.</title>
        <authorList>
            <person name="Saini M.K."/>
            <person name="Hanada S."/>
            <person name="Tank M."/>
        </authorList>
    </citation>
    <scope>NUCLEOTIDE SEQUENCE [LARGE SCALE GENOMIC DNA]</scope>
    <source>
        <strain evidence="8">No.7</strain>
    </source>
</reference>
<dbReference type="SUPFAM" id="SSF51905">
    <property type="entry name" value="FAD/NAD(P)-binding domain"/>
    <property type="match status" value="1"/>
</dbReference>
<keyword evidence="3 5" id="KW-0125">Carotenoid biosynthesis</keyword>
<dbReference type="Pfam" id="PF01593">
    <property type="entry name" value="Amino_oxidase"/>
    <property type="match status" value="1"/>
</dbReference>
<dbReference type="RefSeq" id="WP_166271612.1">
    <property type="nucleotide sequence ID" value="NZ_CP048029.1"/>
</dbReference>
<dbReference type="Proteomes" id="UP000502699">
    <property type="component" value="Chromosome"/>
</dbReference>
<dbReference type="NCBIfam" id="NF045637">
    <property type="entry name" value="carotdesatCrtDProt"/>
    <property type="match status" value="1"/>
</dbReference>
<dbReference type="Gene3D" id="3.50.50.60">
    <property type="entry name" value="FAD/NAD(P)-binding domain"/>
    <property type="match status" value="2"/>
</dbReference>
<comment type="pathway">
    <text evidence="1 5">Carotenoid biosynthesis.</text>
</comment>
<feature type="domain" description="Amine oxidase" evidence="6">
    <location>
        <begin position="13"/>
        <end position="491"/>
    </location>
</feature>
<keyword evidence="8" id="KW-1185">Reference proteome</keyword>
<dbReference type="NCBIfam" id="TIGR02734">
    <property type="entry name" value="crtI_fam"/>
    <property type="match status" value="1"/>
</dbReference>
<name>A0A6G7VFG6_9GAMM</name>
<dbReference type="InterPro" id="IPR036188">
    <property type="entry name" value="FAD/NAD-bd_sf"/>
</dbReference>
<gene>
    <name evidence="7" type="primary">crtI</name>
    <name evidence="7" type="ORF">GWK36_12660</name>
</gene>
<dbReference type="PROSITE" id="PS00982">
    <property type="entry name" value="PHYTOENE_DH"/>
    <property type="match status" value="1"/>
</dbReference>
<accession>A0A6G7VFG6</accession>
<dbReference type="KEGG" id="cjap:GWK36_12660"/>
<evidence type="ECO:0000256" key="4">
    <source>
        <dbReference type="ARBA" id="ARBA00023002"/>
    </source>
</evidence>
<dbReference type="InterPro" id="IPR014105">
    <property type="entry name" value="Carotenoid/retinoid_OxRdtase"/>
</dbReference>
<sequence length="497" mass="54001">MAETRAIVIGTGIGGLAAAIQLAARGVSVQVYERAMTPGGKLRQLFVGHHRIDAGPTVMTMRWIFEDLFAEAGAKLDEYLELEPLTIFARHAWGPEEHLDLYADREQTSEAIGEFAGPEAARGYLAFCKQAQALYETLDHTFIRAQRPSILGLIGRCGPRGIWPLTAVRPFASLWQVLGGYFKDPRLRQLFGRYATYCGSSPFLAPATLMLIAHVEQEGVWSVKGGMIQIPLALGQLAERLGVAIHYGQAVSEILVQQGRTRGVRLADRELIEGEVIIVNADPAALTSGRFGQAVQGAIPPQLPAGRSLSAMTWCLLAETSGFALERHNVFFGPRYDLEFDDIFGQGRLPHSGTVYLCAQDRGANAAWAGGAERLFLLLNAPACGDRHVYERAEIERCTQQVLSHLEHCGLKIQYDPGHTVVTTPTEFERLFPATGGGLYGQAIHGWQASFRRPASRTRIPGLYLAGGGTHPGAGIPMAATSGRLAAQAILQDLRLI</sequence>
<evidence type="ECO:0000259" key="6">
    <source>
        <dbReference type="Pfam" id="PF01593"/>
    </source>
</evidence>
<protein>
    <submittedName>
        <fullName evidence="7">Phytoene desaturase</fullName>
    </submittedName>
</protein>
<evidence type="ECO:0000256" key="3">
    <source>
        <dbReference type="ARBA" id="ARBA00022746"/>
    </source>
</evidence>
<evidence type="ECO:0000256" key="2">
    <source>
        <dbReference type="ARBA" id="ARBA00006046"/>
    </source>
</evidence>
<evidence type="ECO:0000256" key="1">
    <source>
        <dbReference type="ARBA" id="ARBA00004829"/>
    </source>
</evidence>
<dbReference type="GO" id="GO:0016627">
    <property type="term" value="F:oxidoreductase activity, acting on the CH-CH group of donors"/>
    <property type="evidence" value="ECO:0007669"/>
    <property type="project" value="UniProtKB-ARBA"/>
</dbReference>
<comment type="similarity">
    <text evidence="2 5">Belongs to the carotenoid/retinoid oxidoreductase family.</text>
</comment>
<proteinExistence type="inferred from homology"/>
<evidence type="ECO:0000256" key="5">
    <source>
        <dbReference type="RuleBase" id="RU362075"/>
    </source>
</evidence>
<dbReference type="PANTHER" id="PTHR43734:SF7">
    <property type="entry name" value="4,4'-DIAPONEUROSPORENE OXYGENASE"/>
    <property type="match status" value="1"/>
</dbReference>
<dbReference type="InterPro" id="IPR054841">
    <property type="entry name" value="carotdesatCrtD"/>
</dbReference>
<dbReference type="AlphaFoldDB" id="A0A6G7VFG6"/>
<evidence type="ECO:0000313" key="7">
    <source>
        <dbReference type="EMBL" id="QIK38692.1"/>
    </source>
</evidence>